<organism evidence="1">
    <name type="scientific">marine sediment metagenome</name>
    <dbReference type="NCBI Taxonomy" id="412755"/>
    <lineage>
        <taxon>unclassified sequences</taxon>
        <taxon>metagenomes</taxon>
        <taxon>ecological metagenomes</taxon>
    </lineage>
</organism>
<gene>
    <name evidence="1" type="ORF">S03H2_60882</name>
</gene>
<protein>
    <submittedName>
        <fullName evidence="1">Uncharacterized protein</fullName>
    </submittedName>
</protein>
<sequence>MKKDETVAELELEIKLPSKTEYVILQDEKENTK</sequence>
<dbReference type="AlphaFoldDB" id="X1JCF9"/>
<proteinExistence type="predicted"/>
<feature type="non-terminal residue" evidence="1">
    <location>
        <position position="33"/>
    </location>
</feature>
<dbReference type="EMBL" id="BARU01039264">
    <property type="protein sequence ID" value="GAH79195.1"/>
    <property type="molecule type" value="Genomic_DNA"/>
</dbReference>
<comment type="caution">
    <text evidence="1">The sequence shown here is derived from an EMBL/GenBank/DDBJ whole genome shotgun (WGS) entry which is preliminary data.</text>
</comment>
<evidence type="ECO:0000313" key="1">
    <source>
        <dbReference type="EMBL" id="GAH79195.1"/>
    </source>
</evidence>
<reference evidence="1" key="1">
    <citation type="journal article" date="2014" name="Front. Microbiol.">
        <title>High frequency of phylogenetically diverse reductive dehalogenase-homologous genes in deep subseafloor sedimentary metagenomes.</title>
        <authorList>
            <person name="Kawai M."/>
            <person name="Futagami T."/>
            <person name="Toyoda A."/>
            <person name="Takaki Y."/>
            <person name="Nishi S."/>
            <person name="Hori S."/>
            <person name="Arai W."/>
            <person name="Tsubouchi T."/>
            <person name="Morono Y."/>
            <person name="Uchiyama I."/>
            <person name="Ito T."/>
            <person name="Fujiyama A."/>
            <person name="Inagaki F."/>
            <person name="Takami H."/>
        </authorList>
    </citation>
    <scope>NUCLEOTIDE SEQUENCE</scope>
    <source>
        <strain evidence="1">Expedition CK06-06</strain>
    </source>
</reference>
<name>X1JCF9_9ZZZZ</name>
<accession>X1JCF9</accession>